<organism evidence="1 2">
    <name type="scientific">Goodfellowiella coeruleoviolacea</name>
    <dbReference type="NCBI Taxonomy" id="334858"/>
    <lineage>
        <taxon>Bacteria</taxon>
        <taxon>Bacillati</taxon>
        <taxon>Actinomycetota</taxon>
        <taxon>Actinomycetes</taxon>
        <taxon>Pseudonocardiales</taxon>
        <taxon>Pseudonocardiaceae</taxon>
        <taxon>Goodfellowiella</taxon>
    </lineage>
</organism>
<accession>A0AAE3KIP8</accession>
<sequence>MTTRLRADVVFTELDDGSVLLDERTGRYYQLNTTATLALRTMLDGGSPHHAAEVLADRYDTSHRRASADIVGLITRLRRLELVTP</sequence>
<dbReference type="RefSeq" id="WP_253776758.1">
    <property type="nucleotide sequence ID" value="NZ_JAMTCK010000015.1"/>
</dbReference>
<dbReference type="Gene3D" id="1.10.10.1150">
    <property type="entry name" value="Coenzyme PQQ synthesis protein D (PqqD)"/>
    <property type="match status" value="1"/>
</dbReference>
<keyword evidence="2" id="KW-1185">Reference proteome</keyword>
<dbReference type="EMBL" id="JAMTCK010000015">
    <property type="protein sequence ID" value="MCP2168680.1"/>
    <property type="molecule type" value="Genomic_DNA"/>
</dbReference>
<gene>
    <name evidence="1" type="ORF">LX83_005558</name>
</gene>
<evidence type="ECO:0000313" key="2">
    <source>
        <dbReference type="Proteomes" id="UP001206128"/>
    </source>
</evidence>
<dbReference type="Pfam" id="PF05402">
    <property type="entry name" value="PqqD"/>
    <property type="match status" value="1"/>
</dbReference>
<proteinExistence type="predicted"/>
<protein>
    <submittedName>
        <fullName evidence="1">Coenzyme PQQ synthesis protein D (PqqD)</fullName>
    </submittedName>
</protein>
<dbReference type="AlphaFoldDB" id="A0AAE3KIP8"/>
<reference evidence="1" key="1">
    <citation type="submission" date="2022-06" db="EMBL/GenBank/DDBJ databases">
        <title>Genomic Encyclopedia of Archaeal and Bacterial Type Strains, Phase II (KMG-II): from individual species to whole genera.</title>
        <authorList>
            <person name="Goeker M."/>
        </authorList>
    </citation>
    <scope>NUCLEOTIDE SEQUENCE</scope>
    <source>
        <strain evidence="1">DSM 43935</strain>
    </source>
</reference>
<dbReference type="Proteomes" id="UP001206128">
    <property type="component" value="Unassembled WGS sequence"/>
</dbReference>
<comment type="caution">
    <text evidence="1">The sequence shown here is derived from an EMBL/GenBank/DDBJ whole genome shotgun (WGS) entry which is preliminary data.</text>
</comment>
<dbReference type="InterPro" id="IPR008792">
    <property type="entry name" value="PQQD"/>
</dbReference>
<dbReference type="InterPro" id="IPR041881">
    <property type="entry name" value="PqqD_sf"/>
</dbReference>
<name>A0AAE3KIP8_9PSEU</name>
<dbReference type="NCBIfam" id="NF033530">
    <property type="entry name" value="lasso_PqqD_Strm"/>
    <property type="match status" value="1"/>
</dbReference>
<evidence type="ECO:0000313" key="1">
    <source>
        <dbReference type="EMBL" id="MCP2168680.1"/>
    </source>
</evidence>